<dbReference type="GO" id="GO:0003677">
    <property type="term" value="F:DNA binding"/>
    <property type="evidence" value="ECO:0007669"/>
    <property type="project" value="UniProtKB-KW"/>
</dbReference>
<proteinExistence type="predicted"/>
<feature type="domain" description="HTH marR-type" evidence="1">
    <location>
        <begin position="11"/>
        <end position="145"/>
    </location>
</feature>
<dbReference type="Proteomes" id="UP000291591">
    <property type="component" value="Unassembled WGS sequence"/>
</dbReference>
<keyword evidence="2" id="KW-0238">DNA-binding</keyword>
<dbReference type="AlphaFoldDB" id="A0A4Q7V3F6"/>
<dbReference type="PANTHER" id="PTHR33164:SF99">
    <property type="entry name" value="MARR FAMILY REGULATORY PROTEIN"/>
    <property type="match status" value="1"/>
</dbReference>
<reference evidence="2 3" key="1">
    <citation type="submission" date="2019-02" db="EMBL/GenBank/DDBJ databases">
        <title>Sequencing the genomes of 1000 actinobacteria strains.</title>
        <authorList>
            <person name="Klenk H.-P."/>
        </authorList>
    </citation>
    <scope>NUCLEOTIDE SEQUENCE [LARGE SCALE GENOMIC DNA]</scope>
    <source>
        <strain evidence="2 3">DSM 45779</strain>
    </source>
</reference>
<dbReference type="PROSITE" id="PS50995">
    <property type="entry name" value="HTH_MARR_2"/>
    <property type="match status" value="1"/>
</dbReference>
<dbReference type="SUPFAM" id="SSF46785">
    <property type="entry name" value="Winged helix' DNA-binding domain"/>
    <property type="match status" value="1"/>
</dbReference>
<dbReference type="PANTHER" id="PTHR33164">
    <property type="entry name" value="TRANSCRIPTIONAL REGULATOR, MARR FAMILY"/>
    <property type="match status" value="1"/>
</dbReference>
<dbReference type="InterPro" id="IPR036390">
    <property type="entry name" value="WH_DNA-bd_sf"/>
</dbReference>
<evidence type="ECO:0000313" key="2">
    <source>
        <dbReference type="EMBL" id="RZT88024.1"/>
    </source>
</evidence>
<evidence type="ECO:0000259" key="1">
    <source>
        <dbReference type="PROSITE" id="PS50995"/>
    </source>
</evidence>
<dbReference type="EMBL" id="SHKL01000001">
    <property type="protein sequence ID" value="RZT88024.1"/>
    <property type="molecule type" value="Genomic_DNA"/>
</dbReference>
<dbReference type="GO" id="GO:0003700">
    <property type="term" value="F:DNA-binding transcription factor activity"/>
    <property type="evidence" value="ECO:0007669"/>
    <property type="project" value="InterPro"/>
</dbReference>
<dbReference type="OrthoDB" id="122135at2"/>
<dbReference type="InterPro" id="IPR000835">
    <property type="entry name" value="HTH_MarR-typ"/>
</dbReference>
<evidence type="ECO:0000313" key="3">
    <source>
        <dbReference type="Proteomes" id="UP000291591"/>
    </source>
</evidence>
<gene>
    <name evidence="2" type="ORF">EV383_4958</name>
</gene>
<dbReference type="GO" id="GO:0006950">
    <property type="term" value="P:response to stress"/>
    <property type="evidence" value="ECO:0007669"/>
    <property type="project" value="TreeGrafter"/>
</dbReference>
<sequence length="160" mass="17326">MSDSSRGARPGHELPLLLLRAFQELIDELHVRLADDGFPDVRPTHGFVLQAVGPHGTTAVELGRALGVSKQAAGKTVAGLEAQGYLERGTDPSDTRRKLVRMTPRGHAVLTRSAAVLDELRARWADELGEQRVRDLEDALAAMTSGPSLRLDTPAWFGRG</sequence>
<dbReference type="PRINTS" id="PR00598">
    <property type="entry name" value="HTHMARR"/>
</dbReference>
<dbReference type="InterPro" id="IPR036388">
    <property type="entry name" value="WH-like_DNA-bd_sf"/>
</dbReference>
<dbReference type="Gene3D" id="1.10.10.10">
    <property type="entry name" value="Winged helix-like DNA-binding domain superfamily/Winged helix DNA-binding domain"/>
    <property type="match status" value="1"/>
</dbReference>
<comment type="caution">
    <text evidence="2">The sequence shown here is derived from an EMBL/GenBank/DDBJ whole genome shotgun (WGS) entry which is preliminary data.</text>
</comment>
<organism evidence="2 3">
    <name type="scientific">Pseudonocardia sediminis</name>
    <dbReference type="NCBI Taxonomy" id="1397368"/>
    <lineage>
        <taxon>Bacteria</taxon>
        <taxon>Bacillati</taxon>
        <taxon>Actinomycetota</taxon>
        <taxon>Actinomycetes</taxon>
        <taxon>Pseudonocardiales</taxon>
        <taxon>Pseudonocardiaceae</taxon>
        <taxon>Pseudonocardia</taxon>
    </lineage>
</organism>
<name>A0A4Q7V3F6_PSEST</name>
<dbReference type="Pfam" id="PF12802">
    <property type="entry name" value="MarR_2"/>
    <property type="match status" value="1"/>
</dbReference>
<dbReference type="SMART" id="SM00347">
    <property type="entry name" value="HTH_MARR"/>
    <property type="match status" value="1"/>
</dbReference>
<protein>
    <submittedName>
        <fullName evidence="2">DNA-binding MarR family transcriptional regulator</fullName>
    </submittedName>
</protein>
<dbReference type="InterPro" id="IPR039422">
    <property type="entry name" value="MarR/SlyA-like"/>
</dbReference>
<keyword evidence="3" id="KW-1185">Reference proteome</keyword>
<accession>A0A4Q7V3F6</accession>